<evidence type="ECO:0000256" key="2">
    <source>
        <dbReference type="SAM" id="MobiDB-lite"/>
    </source>
</evidence>
<comment type="caution">
    <text evidence="4">The sequence shown here is derived from an EMBL/GenBank/DDBJ whole genome shotgun (WGS) entry which is preliminary data.</text>
</comment>
<evidence type="ECO:0000313" key="5">
    <source>
        <dbReference type="Proteomes" id="UP000283530"/>
    </source>
</evidence>
<dbReference type="EMBL" id="QPKB01000001">
    <property type="protein sequence ID" value="RWR74117.1"/>
    <property type="molecule type" value="Genomic_DNA"/>
</dbReference>
<dbReference type="AlphaFoldDB" id="A0A3S3M6H8"/>
<dbReference type="PANTHER" id="PTHR31631:SF0">
    <property type="entry name" value="PROTEIN NETWORKED 2D"/>
    <property type="match status" value="1"/>
</dbReference>
<name>A0A3S3M6H8_9MAGN</name>
<feature type="region of interest" description="Disordered" evidence="2">
    <location>
        <begin position="144"/>
        <end position="163"/>
    </location>
</feature>
<evidence type="ECO:0000259" key="3">
    <source>
        <dbReference type="Pfam" id="PF24918"/>
    </source>
</evidence>
<dbReference type="InterPro" id="IPR056889">
    <property type="entry name" value="NET2A-D/KIP1-like_C"/>
</dbReference>
<feature type="compositionally biased region" description="Basic and acidic residues" evidence="2">
    <location>
        <begin position="35"/>
        <end position="59"/>
    </location>
</feature>
<feature type="coiled-coil region" evidence="1">
    <location>
        <begin position="4"/>
        <end position="31"/>
    </location>
</feature>
<evidence type="ECO:0000256" key="1">
    <source>
        <dbReference type="SAM" id="Coils"/>
    </source>
</evidence>
<proteinExistence type="predicted"/>
<reference evidence="4 5" key="1">
    <citation type="journal article" date="2019" name="Nat. Plants">
        <title>Stout camphor tree genome fills gaps in understanding of flowering plant genome evolution.</title>
        <authorList>
            <person name="Chaw S.M."/>
            <person name="Liu Y.C."/>
            <person name="Wu Y.W."/>
            <person name="Wang H.Y."/>
            <person name="Lin C.I."/>
            <person name="Wu C.S."/>
            <person name="Ke H.M."/>
            <person name="Chang L.Y."/>
            <person name="Hsu C.Y."/>
            <person name="Yang H.T."/>
            <person name="Sudianto E."/>
            <person name="Hsu M.H."/>
            <person name="Wu K.P."/>
            <person name="Wang L.N."/>
            <person name="Leebens-Mack J.H."/>
            <person name="Tsai I.J."/>
        </authorList>
    </citation>
    <scope>NUCLEOTIDE SEQUENCE [LARGE SCALE GENOMIC DNA]</scope>
    <source>
        <strain evidence="5">cv. Chaw 1501</strain>
        <tissue evidence="4">Young leaves</tissue>
    </source>
</reference>
<keyword evidence="1" id="KW-0175">Coiled coil</keyword>
<dbReference type="Pfam" id="PF24918">
    <property type="entry name" value="NET2A_C"/>
    <property type="match status" value="1"/>
</dbReference>
<evidence type="ECO:0000313" key="4">
    <source>
        <dbReference type="EMBL" id="RWR74117.1"/>
    </source>
</evidence>
<protein>
    <recommendedName>
        <fullName evidence="3">NET2A-D/KIP1-like C-terminal domain-containing protein</fullName>
    </recommendedName>
</protein>
<gene>
    <name evidence="4" type="ORF">CKAN_00243200</name>
</gene>
<feature type="compositionally biased region" description="Polar residues" evidence="2">
    <location>
        <begin position="145"/>
        <end position="157"/>
    </location>
</feature>
<feature type="region of interest" description="Disordered" evidence="2">
    <location>
        <begin position="32"/>
        <end position="90"/>
    </location>
</feature>
<dbReference type="OrthoDB" id="1924020at2759"/>
<dbReference type="Proteomes" id="UP000283530">
    <property type="component" value="Unassembled WGS sequence"/>
</dbReference>
<sequence>MALVKELKSANAMKEKEIQSLRQKLSLLETIPDGNLHHGSVESVEDKSKSGVDNLRAKSLDGSNSDSDSKEIIDESSATASTQTPTGEEIEAALTVEPRIASSIEERFRKAVDEQLEENIQFWLRFGTSSQQIQKLQMETEDLHSQFSKLSSNSSDPSAKPEATPIINRLNKLQTELSEWLEENASLKEELQCRNSSLSKMQRVITRTSMMCYETEQVEFTVYEATKFQGEVLNMQQENNKVESDLQTGLDHVRALQSEVERILSKLQGDSKVTGSRNHPALNPASIPLESFIYGVKHKKHSKFSFMNPALQKQFRDLKAQLPK</sequence>
<feature type="domain" description="NET2A-D/KIP1-like C-terminal" evidence="3">
    <location>
        <begin position="105"/>
        <end position="274"/>
    </location>
</feature>
<dbReference type="PANTHER" id="PTHR31631">
    <property type="entry name" value="PROTEIN NETWORKED 2D"/>
    <property type="match status" value="1"/>
</dbReference>
<accession>A0A3S3M6H8</accession>
<dbReference type="STRING" id="337451.A0A3S3M6H8"/>
<keyword evidence="5" id="KW-1185">Reference proteome</keyword>
<organism evidence="4 5">
    <name type="scientific">Cinnamomum micranthum f. kanehirae</name>
    <dbReference type="NCBI Taxonomy" id="337451"/>
    <lineage>
        <taxon>Eukaryota</taxon>
        <taxon>Viridiplantae</taxon>
        <taxon>Streptophyta</taxon>
        <taxon>Embryophyta</taxon>
        <taxon>Tracheophyta</taxon>
        <taxon>Spermatophyta</taxon>
        <taxon>Magnoliopsida</taxon>
        <taxon>Magnoliidae</taxon>
        <taxon>Laurales</taxon>
        <taxon>Lauraceae</taxon>
        <taxon>Cinnamomum</taxon>
    </lineage>
</organism>